<dbReference type="EMBL" id="CP038152">
    <property type="protein sequence ID" value="QBR03919.1"/>
    <property type="molecule type" value="Genomic_DNA"/>
</dbReference>
<keyword evidence="3" id="KW-1185">Reference proteome</keyword>
<feature type="compositionally biased region" description="Polar residues" evidence="1">
    <location>
        <begin position="8"/>
        <end position="26"/>
    </location>
</feature>
<sequence length="144" mass="15756">MAGKTLRLVSSQTPATLPANDRQSAGITAGDSTLKEVSVTPPAGSIPVTAEVLRPTPCFLVLRAGHECYVLDSDRDVIRRDASSLLLSFARRRGMPQPLEGASQEWAVFARTHEFSIEERKRPCMYSLTTGNETQRQLDLLASL</sequence>
<protein>
    <submittedName>
        <fullName evidence="2">Uncharacterized protein</fullName>
    </submittedName>
</protein>
<geneLocation type="plasmid" evidence="2 3">
    <name>unnamed1</name>
</geneLocation>
<name>A0A4P7D5C4_9BURK</name>
<keyword evidence="2" id="KW-0614">Plasmid</keyword>
<dbReference type="Proteomes" id="UP000295727">
    <property type="component" value="Plasmid unnamed1"/>
</dbReference>
<evidence type="ECO:0000313" key="2">
    <source>
        <dbReference type="EMBL" id="QBR03919.1"/>
    </source>
</evidence>
<dbReference type="RefSeq" id="WP_134759799.1">
    <property type="nucleotide sequence ID" value="NZ_CP038152.1"/>
</dbReference>
<feature type="region of interest" description="Disordered" evidence="1">
    <location>
        <begin position="1"/>
        <end position="27"/>
    </location>
</feature>
<accession>A0A4P7D5C4</accession>
<dbReference type="GeneID" id="39650407"/>
<gene>
    <name evidence="2" type="ORF">E1956_42625</name>
</gene>
<evidence type="ECO:0000313" key="3">
    <source>
        <dbReference type="Proteomes" id="UP000295727"/>
    </source>
</evidence>
<dbReference type="AlphaFoldDB" id="A0A4P7D5C4"/>
<organism evidence="2 3">
    <name type="scientific">Paraburkholderia pallida</name>
    <dbReference type="NCBI Taxonomy" id="2547399"/>
    <lineage>
        <taxon>Bacteria</taxon>
        <taxon>Pseudomonadati</taxon>
        <taxon>Pseudomonadota</taxon>
        <taxon>Betaproteobacteria</taxon>
        <taxon>Burkholderiales</taxon>
        <taxon>Burkholderiaceae</taxon>
        <taxon>Paraburkholderia</taxon>
    </lineage>
</organism>
<reference evidence="2 3" key="1">
    <citation type="submission" date="2019-03" db="EMBL/GenBank/DDBJ databases">
        <title>Paraburkholderia sp. 7MH5, isolated from subtropical forest soil.</title>
        <authorList>
            <person name="Gao Z.-H."/>
            <person name="Qiu L.-H."/>
        </authorList>
    </citation>
    <scope>NUCLEOTIDE SEQUENCE [LARGE SCALE GENOMIC DNA]</scope>
    <source>
        <strain evidence="2 3">7MH5</strain>
        <plasmid evidence="2 3">unnamed1</plasmid>
    </source>
</reference>
<dbReference type="KEGG" id="ppai:E1956_42625"/>
<evidence type="ECO:0000256" key="1">
    <source>
        <dbReference type="SAM" id="MobiDB-lite"/>
    </source>
</evidence>
<proteinExistence type="predicted"/>